<feature type="transmembrane region" description="Helical" evidence="2">
    <location>
        <begin position="27"/>
        <end position="55"/>
    </location>
</feature>
<dbReference type="AlphaFoldDB" id="A0A6J1J036"/>
<name>A0A6J1J036_CUCMA</name>
<feature type="region of interest" description="Disordered" evidence="1">
    <location>
        <begin position="1"/>
        <end position="21"/>
    </location>
</feature>
<dbReference type="KEGG" id="cmax:111480702"/>
<organism evidence="3 4">
    <name type="scientific">Cucurbita maxima</name>
    <name type="common">Pumpkin</name>
    <name type="synonym">Winter squash</name>
    <dbReference type="NCBI Taxonomy" id="3661"/>
    <lineage>
        <taxon>Eukaryota</taxon>
        <taxon>Viridiplantae</taxon>
        <taxon>Streptophyta</taxon>
        <taxon>Embryophyta</taxon>
        <taxon>Tracheophyta</taxon>
        <taxon>Spermatophyta</taxon>
        <taxon>Magnoliopsida</taxon>
        <taxon>eudicotyledons</taxon>
        <taxon>Gunneridae</taxon>
        <taxon>Pentapetalae</taxon>
        <taxon>rosids</taxon>
        <taxon>fabids</taxon>
        <taxon>Cucurbitales</taxon>
        <taxon>Cucurbitaceae</taxon>
        <taxon>Cucurbiteae</taxon>
        <taxon>Cucurbita</taxon>
    </lineage>
</organism>
<dbReference type="GO" id="GO:0009834">
    <property type="term" value="P:plant-type secondary cell wall biogenesis"/>
    <property type="evidence" value="ECO:0007669"/>
    <property type="project" value="InterPro"/>
</dbReference>
<keyword evidence="3" id="KW-1185">Reference proteome</keyword>
<evidence type="ECO:0000256" key="1">
    <source>
        <dbReference type="SAM" id="MobiDB-lite"/>
    </source>
</evidence>
<dbReference type="RefSeq" id="XP_022981645.1">
    <property type="nucleotide sequence ID" value="XM_023125877.1"/>
</dbReference>
<keyword evidence="2" id="KW-0472">Membrane</keyword>
<dbReference type="GeneID" id="111480702"/>
<dbReference type="InterPro" id="IPR044950">
    <property type="entry name" value="TED6/7"/>
</dbReference>
<accession>A0A6J1J036</accession>
<evidence type="ECO:0000313" key="3">
    <source>
        <dbReference type="Proteomes" id="UP000504608"/>
    </source>
</evidence>
<gene>
    <name evidence="4" type="primary">LOC111480702</name>
</gene>
<feature type="region of interest" description="Disordered" evidence="1">
    <location>
        <begin position="113"/>
        <end position="149"/>
    </location>
</feature>
<keyword evidence="2" id="KW-0812">Transmembrane</keyword>
<dbReference type="PANTHER" id="PTHR35697">
    <property type="entry name" value="OS08G0108300 PROTEIN"/>
    <property type="match status" value="1"/>
</dbReference>
<dbReference type="PANTHER" id="PTHR35697:SF10">
    <property type="entry name" value="PROTEIN TRACHEARY ELEMENT DIFFERENTIATION-RELATED 6"/>
    <property type="match status" value="1"/>
</dbReference>
<keyword evidence="2" id="KW-1133">Transmembrane helix</keyword>
<feature type="compositionally biased region" description="Pro residues" evidence="1">
    <location>
        <begin position="12"/>
        <end position="21"/>
    </location>
</feature>
<evidence type="ECO:0000313" key="4">
    <source>
        <dbReference type="RefSeq" id="XP_022981645.1"/>
    </source>
</evidence>
<sequence>MAAQNTSNLGRIPPPPPPSPSPNGHTAVIVIVFISLGSCLLFFTFVAAAFFCCFIKKRNKKPCPRDEVAEVIRVDGHRKVHEDVAQDAHGRQAVTVTIEDDVHIDEIAKKKEHRHGFGLHGKHEGSNSSTIQVPPSSSTLDSNVTHHQS</sequence>
<dbReference type="Proteomes" id="UP000504608">
    <property type="component" value="Unplaced"/>
</dbReference>
<reference evidence="4" key="1">
    <citation type="submission" date="2025-08" db="UniProtKB">
        <authorList>
            <consortium name="RefSeq"/>
        </authorList>
    </citation>
    <scope>IDENTIFICATION</scope>
    <source>
        <tissue evidence="4">Young leaves</tissue>
    </source>
</reference>
<evidence type="ECO:0000256" key="2">
    <source>
        <dbReference type="SAM" id="Phobius"/>
    </source>
</evidence>
<proteinExistence type="predicted"/>
<protein>
    <submittedName>
        <fullName evidence="4">Uncharacterized protein LOC111480702</fullName>
    </submittedName>
</protein>
<feature type="compositionally biased region" description="Polar residues" evidence="1">
    <location>
        <begin position="126"/>
        <end position="149"/>
    </location>
</feature>